<evidence type="ECO:0000313" key="3">
    <source>
        <dbReference type="Proteomes" id="UP001223016"/>
    </source>
</evidence>
<protein>
    <submittedName>
        <fullName evidence="2">Uncharacterized protein</fullName>
    </submittedName>
</protein>
<sequence length="247" mass="27692">MNTKIALFMLCVFLGSAHASELVKNAGNEVYEVDKKNTQDLKVSWSGGSTIAKGVIGEKGEITRDLVSFNGKKALHYENLASRTQFEAYVTLKINNNELLVDCVYGNIRSEQNGTLINKAVCGLNEKLIADYEQFIYEYSEVWKGEVALAATKSLMQDPSTPASVEDAVIKDIKISRIYASRDDLIFNLPSTIISQNERTHSFGPKMIFTVFNKSNLKMPDHIEVASERLEAPFEKMGYERLSNFLK</sequence>
<proteinExistence type="predicted"/>
<dbReference type="Proteomes" id="UP001223016">
    <property type="component" value="Unassembled WGS sequence"/>
</dbReference>
<dbReference type="EMBL" id="JAUQOO010000042">
    <property type="protein sequence ID" value="MDO7930431.1"/>
    <property type="molecule type" value="Genomic_DNA"/>
</dbReference>
<reference evidence="2 3" key="1">
    <citation type="submission" date="2023-07" db="EMBL/GenBank/DDBJ databases">
        <title>Identification of four novel Pseudomonas species associated with bacterial leaf spot of cucurbits.</title>
        <authorList>
            <person name="Fullem K.R."/>
        </authorList>
    </citation>
    <scope>NUCLEOTIDE SEQUENCE [LARGE SCALE GENOMIC DNA]</scope>
    <source>
        <strain evidence="2 3">KFB 138</strain>
    </source>
</reference>
<gene>
    <name evidence="2" type="ORF">Q6A51_27045</name>
</gene>
<feature type="chain" id="PRO_5046981884" evidence="1">
    <location>
        <begin position="20"/>
        <end position="247"/>
    </location>
</feature>
<comment type="caution">
    <text evidence="2">The sequence shown here is derived from an EMBL/GenBank/DDBJ whole genome shotgun (WGS) entry which is preliminary data.</text>
</comment>
<evidence type="ECO:0000313" key="2">
    <source>
        <dbReference type="EMBL" id="MDO7930431.1"/>
    </source>
</evidence>
<organism evidence="2 3">
    <name type="scientific">Pseudomonas serbiensis</name>
    <dbReference type="NCBI Taxonomy" id="3064350"/>
    <lineage>
        <taxon>Bacteria</taxon>
        <taxon>Pseudomonadati</taxon>
        <taxon>Pseudomonadota</taxon>
        <taxon>Gammaproteobacteria</taxon>
        <taxon>Pseudomonadales</taxon>
        <taxon>Pseudomonadaceae</taxon>
        <taxon>Pseudomonas</taxon>
    </lineage>
</organism>
<evidence type="ECO:0000256" key="1">
    <source>
        <dbReference type="SAM" id="SignalP"/>
    </source>
</evidence>
<keyword evidence="3" id="KW-1185">Reference proteome</keyword>
<accession>A0ABT9CY47</accession>
<keyword evidence="1" id="KW-0732">Signal</keyword>
<dbReference type="RefSeq" id="WP_304576162.1">
    <property type="nucleotide sequence ID" value="NZ_JAUQOO010000042.1"/>
</dbReference>
<name>A0ABT9CY47_9PSED</name>
<feature type="signal peptide" evidence="1">
    <location>
        <begin position="1"/>
        <end position="19"/>
    </location>
</feature>